<dbReference type="Proteomes" id="UP000504632">
    <property type="component" value="Chromosome 16"/>
</dbReference>
<dbReference type="AlphaFoldDB" id="A0A6J2WYH4"/>
<dbReference type="GO" id="GO:0004896">
    <property type="term" value="F:cytokine receptor activity"/>
    <property type="evidence" value="ECO:0007669"/>
    <property type="project" value="TreeGrafter"/>
</dbReference>
<dbReference type="PANTHER" id="PTHR23037:SF22">
    <property type="entry name" value="CYTOKINE RECEPTOR COMMON SUBUNIT BETA"/>
    <property type="match status" value="1"/>
</dbReference>
<evidence type="ECO:0000256" key="2">
    <source>
        <dbReference type="SAM" id="MobiDB-lite"/>
    </source>
</evidence>
<proteinExistence type="predicted"/>
<protein>
    <submittedName>
        <fullName evidence="6">Interleukin-2 receptor subunit beta</fullName>
    </submittedName>
</protein>
<sequence length="406" mass="44941">MSQQRWAHSGHKQQGLSCVNDYITNISCVWHNLGQHADCYLHGNRSTFKGLVQRSCKLNHTAPSSRGCSIVYDMQFVFPEQIELEDPGYMQRTSRESQIQLDEIVELGKKYQARVRIRPVEPKSDDQIQGQWSDWSPVSTWQSTVGKQLDSPSVPDINQGFLPGAVVLVSVVGAISLVACVIYAHSRHLKRGQHVPDPSPYLQRCDDILRVEEVTVCSQEAFDPIAEALHPLQTYPTQGGGSSGQSSGFSNMGYFYSEYQPGSLCLDPCPVYFSYQPAGDSDILPTTSSYERLQGEPLSPDSGFGMEGAEVEEEEEESEEDVDMPVPSFPQCSQSPLSINQPLSFPQLPEHLQWSEGPLATPSRSHTPQPLEGAAVARPASMILQPCNSGYVTLKEMHNTYSNNSI</sequence>
<dbReference type="InterPro" id="IPR013783">
    <property type="entry name" value="Ig-like_fold"/>
</dbReference>
<feature type="domain" description="Interleukin-2 receptor subunit beta N-terminal" evidence="4">
    <location>
        <begin position="15"/>
        <end position="72"/>
    </location>
</feature>
<dbReference type="GO" id="GO:0009897">
    <property type="term" value="C:external side of plasma membrane"/>
    <property type="evidence" value="ECO:0007669"/>
    <property type="project" value="TreeGrafter"/>
</dbReference>
<dbReference type="Gene3D" id="2.60.40.10">
    <property type="entry name" value="Immunoglobulins"/>
    <property type="match status" value="1"/>
</dbReference>
<reference evidence="6" key="1">
    <citation type="submission" date="2025-08" db="UniProtKB">
        <authorList>
            <consortium name="RefSeq"/>
        </authorList>
    </citation>
    <scope>IDENTIFICATION</scope>
</reference>
<dbReference type="CTD" id="3560"/>
<dbReference type="InParanoid" id="A0A6J2WYH4"/>
<evidence type="ECO:0000313" key="6">
    <source>
        <dbReference type="RefSeq" id="XP_030649212.1"/>
    </source>
</evidence>
<dbReference type="OrthoDB" id="9419853at2759"/>
<organism evidence="5 6">
    <name type="scientific">Chanos chanos</name>
    <name type="common">Milkfish</name>
    <name type="synonym">Mugil chanos</name>
    <dbReference type="NCBI Taxonomy" id="29144"/>
    <lineage>
        <taxon>Eukaryota</taxon>
        <taxon>Metazoa</taxon>
        <taxon>Chordata</taxon>
        <taxon>Craniata</taxon>
        <taxon>Vertebrata</taxon>
        <taxon>Euteleostomi</taxon>
        <taxon>Actinopterygii</taxon>
        <taxon>Neopterygii</taxon>
        <taxon>Teleostei</taxon>
        <taxon>Ostariophysi</taxon>
        <taxon>Gonorynchiformes</taxon>
        <taxon>Chanidae</taxon>
        <taxon>Chanos</taxon>
    </lineage>
</organism>
<keyword evidence="5" id="KW-1185">Reference proteome</keyword>
<feature type="compositionally biased region" description="Acidic residues" evidence="2">
    <location>
        <begin position="309"/>
        <end position="323"/>
    </location>
</feature>
<accession>A0A6J2WYH4</accession>
<dbReference type="Pfam" id="PF18707">
    <property type="entry name" value="IL2RB_N1"/>
    <property type="match status" value="1"/>
</dbReference>
<evidence type="ECO:0000256" key="3">
    <source>
        <dbReference type="SAM" id="Phobius"/>
    </source>
</evidence>
<feature type="transmembrane region" description="Helical" evidence="3">
    <location>
        <begin position="161"/>
        <end position="184"/>
    </location>
</feature>
<name>A0A6J2WYH4_CHACN</name>
<keyword evidence="3" id="KW-0472">Membrane</keyword>
<keyword evidence="1" id="KW-1015">Disulfide bond</keyword>
<gene>
    <name evidence="6" type="primary">il2rb</name>
</gene>
<keyword evidence="6" id="KW-0675">Receptor</keyword>
<dbReference type="InterPro" id="IPR040951">
    <property type="entry name" value="IL2RB_N1"/>
</dbReference>
<dbReference type="RefSeq" id="XP_030649212.1">
    <property type="nucleotide sequence ID" value="XM_030793352.1"/>
</dbReference>
<feature type="region of interest" description="Disordered" evidence="2">
    <location>
        <begin position="292"/>
        <end position="335"/>
    </location>
</feature>
<keyword evidence="3" id="KW-0812">Transmembrane</keyword>
<evidence type="ECO:0000313" key="5">
    <source>
        <dbReference type="Proteomes" id="UP000504632"/>
    </source>
</evidence>
<keyword evidence="3" id="KW-1133">Transmembrane helix</keyword>
<dbReference type="GO" id="GO:0016064">
    <property type="term" value="P:immunoglobulin mediated immune response"/>
    <property type="evidence" value="ECO:0007669"/>
    <property type="project" value="TreeGrafter"/>
</dbReference>
<evidence type="ECO:0000256" key="1">
    <source>
        <dbReference type="ARBA" id="ARBA00023157"/>
    </source>
</evidence>
<dbReference type="GeneID" id="115829297"/>
<evidence type="ECO:0000259" key="4">
    <source>
        <dbReference type="Pfam" id="PF18707"/>
    </source>
</evidence>
<dbReference type="PANTHER" id="PTHR23037">
    <property type="entry name" value="CYTOKINE RECEPTOR"/>
    <property type="match status" value="1"/>
</dbReference>